<keyword evidence="2" id="KW-0812">Transmembrane</keyword>
<protein>
    <submittedName>
        <fullName evidence="3">Uncharacterized protein</fullName>
    </submittedName>
</protein>
<feature type="transmembrane region" description="Helical" evidence="2">
    <location>
        <begin position="66"/>
        <end position="86"/>
    </location>
</feature>
<feature type="region of interest" description="Disordered" evidence="1">
    <location>
        <begin position="1"/>
        <end position="26"/>
    </location>
</feature>
<reference evidence="3" key="1">
    <citation type="submission" date="2018-11" db="EMBL/GenBank/DDBJ databases">
        <authorList>
            <consortium name="Pathogen Informatics"/>
        </authorList>
    </citation>
    <scope>NUCLEOTIDE SEQUENCE</scope>
</reference>
<dbReference type="EMBL" id="CAAALY010022800">
    <property type="protein sequence ID" value="VEL14926.1"/>
    <property type="molecule type" value="Genomic_DNA"/>
</dbReference>
<evidence type="ECO:0000313" key="4">
    <source>
        <dbReference type="Proteomes" id="UP000784294"/>
    </source>
</evidence>
<keyword evidence="4" id="KW-1185">Reference proteome</keyword>
<feature type="compositionally biased region" description="Low complexity" evidence="1">
    <location>
        <begin position="10"/>
        <end position="24"/>
    </location>
</feature>
<dbReference type="AlphaFoldDB" id="A0A3S5B720"/>
<organism evidence="3 4">
    <name type="scientific">Protopolystoma xenopodis</name>
    <dbReference type="NCBI Taxonomy" id="117903"/>
    <lineage>
        <taxon>Eukaryota</taxon>
        <taxon>Metazoa</taxon>
        <taxon>Spiralia</taxon>
        <taxon>Lophotrochozoa</taxon>
        <taxon>Platyhelminthes</taxon>
        <taxon>Monogenea</taxon>
        <taxon>Polyopisthocotylea</taxon>
        <taxon>Polystomatidea</taxon>
        <taxon>Polystomatidae</taxon>
        <taxon>Protopolystoma</taxon>
    </lineage>
</organism>
<dbReference type="PROSITE" id="PS51257">
    <property type="entry name" value="PROKAR_LIPOPROTEIN"/>
    <property type="match status" value="1"/>
</dbReference>
<name>A0A3S5B720_9PLAT</name>
<dbReference type="Proteomes" id="UP000784294">
    <property type="component" value="Unassembled WGS sequence"/>
</dbReference>
<evidence type="ECO:0000256" key="1">
    <source>
        <dbReference type="SAM" id="MobiDB-lite"/>
    </source>
</evidence>
<accession>A0A3S5B720</accession>
<evidence type="ECO:0000313" key="3">
    <source>
        <dbReference type="EMBL" id="VEL14926.1"/>
    </source>
</evidence>
<proteinExistence type="predicted"/>
<gene>
    <name evidence="3" type="ORF">PXEA_LOCUS8366</name>
</gene>
<keyword evidence="2" id="KW-0472">Membrane</keyword>
<comment type="caution">
    <text evidence="3">The sequence shown here is derived from an EMBL/GenBank/DDBJ whole genome shotgun (WGS) entry which is preliminary data.</text>
</comment>
<sequence>MTFAGHRRLSSTASSQFSSSVASSCPNTLPDECLNPQISAIVKIQQIFTEPDRSTSPFLGCQPLNISPYATIFLVPFLCMTLLYIASQLCDEFS</sequence>
<evidence type="ECO:0000256" key="2">
    <source>
        <dbReference type="SAM" id="Phobius"/>
    </source>
</evidence>
<keyword evidence="2" id="KW-1133">Transmembrane helix</keyword>